<evidence type="ECO:0000256" key="1">
    <source>
        <dbReference type="ARBA" id="ARBA00001946"/>
    </source>
</evidence>
<evidence type="ECO:0000256" key="2">
    <source>
        <dbReference type="ARBA" id="ARBA00004141"/>
    </source>
</evidence>
<dbReference type="FunCoup" id="A0A6L2Q363">
    <property type="interactions" value="739"/>
</dbReference>
<evidence type="ECO:0000256" key="10">
    <source>
        <dbReference type="ARBA" id="ARBA00023136"/>
    </source>
</evidence>
<evidence type="ECO:0000313" key="18">
    <source>
        <dbReference type="EMBL" id="GFG37185.1"/>
    </source>
</evidence>
<comment type="catalytic activity">
    <reaction evidence="14">
        <text>all-trans-nonaprenyl diphosphate + 4-hydroxybenzoate = 4-hydroxy-3-(all-trans-nonaprenyl)benzoate + diphosphate</text>
        <dbReference type="Rhea" id="RHEA:17709"/>
        <dbReference type="ChEBI" id="CHEBI:17879"/>
        <dbReference type="ChEBI" id="CHEBI:33019"/>
        <dbReference type="ChEBI" id="CHEBI:58391"/>
        <dbReference type="ChEBI" id="CHEBI:84502"/>
        <dbReference type="EC" id="2.5.1.39"/>
    </reaction>
    <physiologicalReaction direction="left-to-right" evidence="14">
        <dbReference type="Rhea" id="RHEA:17710"/>
    </physiologicalReaction>
</comment>
<comment type="cofactor">
    <cofactor evidence="1">
        <name>Mg(2+)</name>
        <dbReference type="ChEBI" id="CHEBI:18420"/>
    </cofactor>
</comment>
<dbReference type="NCBIfam" id="TIGR01474">
    <property type="entry name" value="ubiA_proteo"/>
    <property type="match status" value="1"/>
</dbReference>
<protein>
    <recommendedName>
        <fullName evidence="12">4-hydroxybenzoate polyprenyltransferase</fullName>
        <ecNumber evidence="12">2.5.1.39</ecNumber>
    </recommendedName>
    <alternativeName>
        <fullName evidence="16">Coenzyme Q biosynthesis protein 2</fullName>
    </alternativeName>
</protein>
<keyword evidence="5" id="KW-0831">Ubiquinone biosynthesis</keyword>
<dbReference type="EC" id="2.5.1.39" evidence="12"/>
<dbReference type="GO" id="GO:0005743">
    <property type="term" value="C:mitochondrial inner membrane"/>
    <property type="evidence" value="ECO:0007669"/>
    <property type="project" value="TreeGrafter"/>
</dbReference>
<dbReference type="Gene3D" id="1.10.357.140">
    <property type="entry name" value="UbiA prenyltransferase"/>
    <property type="match status" value="1"/>
</dbReference>
<feature type="transmembrane region" description="Helical" evidence="17">
    <location>
        <begin position="336"/>
        <end position="354"/>
    </location>
</feature>
<keyword evidence="7" id="KW-0999">Mitochondrion inner membrane</keyword>
<dbReference type="InParanoid" id="A0A6L2Q363"/>
<evidence type="ECO:0000256" key="14">
    <source>
        <dbReference type="ARBA" id="ARBA00050454"/>
    </source>
</evidence>
<evidence type="ECO:0000256" key="12">
    <source>
        <dbReference type="ARBA" id="ARBA00034524"/>
    </source>
</evidence>
<feature type="transmembrane region" description="Helical" evidence="17">
    <location>
        <begin position="143"/>
        <end position="165"/>
    </location>
</feature>
<dbReference type="GO" id="GO:0008412">
    <property type="term" value="F:4-hydroxybenzoate polyprenyltransferase activity"/>
    <property type="evidence" value="ECO:0007669"/>
    <property type="project" value="UniProtKB-EC"/>
</dbReference>
<comment type="subcellular location">
    <subcellularLocation>
        <location evidence="2">Membrane</location>
        <topology evidence="2">Multi-pass membrane protein</topology>
    </subcellularLocation>
</comment>
<dbReference type="FunFam" id="1.10.357.140:FF:000003">
    <property type="entry name" value="4-hydroxybenzoate polyprenyltransferase, mitochondrial"/>
    <property type="match status" value="1"/>
</dbReference>
<comment type="caution">
    <text evidence="18">The sequence shown here is derived from an EMBL/GenBank/DDBJ whole genome shotgun (WGS) entry which is preliminary data.</text>
</comment>
<feature type="transmembrane region" description="Helical" evidence="17">
    <location>
        <begin position="238"/>
        <end position="256"/>
    </location>
</feature>
<dbReference type="OrthoDB" id="18170at2759"/>
<dbReference type="GO" id="GO:0006744">
    <property type="term" value="P:ubiquinone biosynthetic process"/>
    <property type="evidence" value="ECO:0007669"/>
    <property type="project" value="UniProtKB-KW"/>
</dbReference>
<dbReference type="EMBL" id="BLKM01009504">
    <property type="protein sequence ID" value="GFG37185.1"/>
    <property type="molecule type" value="Genomic_DNA"/>
</dbReference>
<evidence type="ECO:0000256" key="4">
    <source>
        <dbReference type="ARBA" id="ARBA00022679"/>
    </source>
</evidence>
<evidence type="ECO:0000256" key="5">
    <source>
        <dbReference type="ARBA" id="ARBA00022688"/>
    </source>
</evidence>
<accession>A0A6L2Q363</accession>
<keyword evidence="4" id="KW-0808">Transferase</keyword>
<evidence type="ECO:0000256" key="6">
    <source>
        <dbReference type="ARBA" id="ARBA00022692"/>
    </source>
</evidence>
<evidence type="ECO:0000256" key="3">
    <source>
        <dbReference type="ARBA" id="ARBA00005985"/>
    </source>
</evidence>
<dbReference type="AlphaFoldDB" id="A0A6L2Q363"/>
<keyword evidence="6 17" id="KW-0812">Transmembrane</keyword>
<keyword evidence="7" id="KW-0496">Mitochondrion</keyword>
<reference evidence="19" key="1">
    <citation type="submission" date="2020-01" db="EMBL/GenBank/DDBJ databases">
        <title>Draft genome sequence of the Termite Coptotermes fromosanus.</title>
        <authorList>
            <person name="Itakura S."/>
            <person name="Yosikawa Y."/>
            <person name="Umezawa K."/>
        </authorList>
    </citation>
    <scope>NUCLEOTIDE SEQUENCE [LARGE SCALE GENOMIC DNA]</scope>
</reference>
<dbReference type="InterPro" id="IPR039653">
    <property type="entry name" value="Prenyltransferase"/>
</dbReference>
<dbReference type="Proteomes" id="UP000502823">
    <property type="component" value="Unassembled WGS sequence"/>
</dbReference>
<dbReference type="InterPro" id="IPR030470">
    <property type="entry name" value="UbiA_prenylTrfase_CS"/>
</dbReference>
<dbReference type="GO" id="GO:0008299">
    <property type="term" value="P:isoprenoid biosynthetic process"/>
    <property type="evidence" value="ECO:0007669"/>
    <property type="project" value="UniProtKB-KW"/>
</dbReference>
<evidence type="ECO:0000256" key="13">
    <source>
        <dbReference type="ARBA" id="ARBA00049890"/>
    </source>
</evidence>
<feature type="transmembrane region" description="Helical" evidence="17">
    <location>
        <begin position="263"/>
        <end position="282"/>
    </location>
</feature>
<proteinExistence type="inferred from homology"/>
<keyword evidence="10 17" id="KW-0472">Membrane</keyword>
<evidence type="ECO:0000256" key="16">
    <source>
        <dbReference type="ARBA" id="ARBA00082604"/>
    </source>
</evidence>
<organism evidence="18 19">
    <name type="scientific">Coptotermes formosanus</name>
    <name type="common">Formosan subterranean termite</name>
    <dbReference type="NCBI Taxonomy" id="36987"/>
    <lineage>
        <taxon>Eukaryota</taxon>
        <taxon>Metazoa</taxon>
        <taxon>Ecdysozoa</taxon>
        <taxon>Arthropoda</taxon>
        <taxon>Hexapoda</taxon>
        <taxon>Insecta</taxon>
        <taxon>Pterygota</taxon>
        <taxon>Neoptera</taxon>
        <taxon>Polyneoptera</taxon>
        <taxon>Dictyoptera</taxon>
        <taxon>Blattodea</taxon>
        <taxon>Blattoidea</taxon>
        <taxon>Termitoidae</taxon>
        <taxon>Rhinotermitidae</taxon>
        <taxon>Coptotermes</taxon>
    </lineage>
</organism>
<dbReference type="HAMAP" id="MF_01635">
    <property type="entry name" value="UbiA"/>
    <property type="match status" value="1"/>
</dbReference>
<evidence type="ECO:0000256" key="11">
    <source>
        <dbReference type="ARBA" id="ARBA00023229"/>
    </source>
</evidence>
<keyword evidence="8" id="KW-0809">Transit peptide</keyword>
<comment type="catalytic activity">
    <reaction evidence="13">
        <text>all-trans-decaprenyl diphosphate + 4-hydroxybenzoate = 4-hydroxy-3-(all-trans-decaprenyl)benzoate + diphosphate</text>
        <dbReference type="Rhea" id="RHEA:44564"/>
        <dbReference type="ChEBI" id="CHEBI:17879"/>
        <dbReference type="ChEBI" id="CHEBI:33019"/>
        <dbReference type="ChEBI" id="CHEBI:60721"/>
        <dbReference type="ChEBI" id="CHEBI:84503"/>
        <dbReference type="EC" id="2.5.1.39"/>
    </reaction>
    <physiologicalReaction direction="left-to-right" evidence="13">
        <dbReference type="Rhea" id="RHEA:44565"/>
    </physiologicalReaction>
</comment>
<evidence type="ECO:0000256" key="9">
    <source>
        <dbReference type="ARBA" id="ARBA00022989"/>
    </source>
</evidence>
<comment type="similarity">
    <text evidence="3">Belongs to the UbiA prenyltransferase family.</text>
</comment>
<keyword evidence="11" id="KW-0414">Isoprene biosynthesis</keyword>
<dbReference type="Gene3D" id="1.20.120.1780">
    <property type="entry name" value="UbiA prenyltransferase"/>
    <property type="match status" value="1"/>
</dbReference>
<dbReference type="PANTHER" id="PTHR11048">
    <property type="entry name" value="PRENYLTRANSFERASES"/>
    <property type="match status" value="1"/>
</dbReference>
<gene>
    <name evidence="18" type="ORF">Cfor_03698</name>
</gene>
<dbReference type="InterPro" id="IPR006370">
    <property type="entry name" value="HB_polyprenyltransferase-like"/>
</dbReference>
<dbReference type="PANTHER" id="PTHR11048:SF28">
    <property type="entry name" value="4-HYDROXYBENZOATE POLYPRENYLTRANSFERASE, MITOCHONDRIAL"/>
    <property type="match status" value="1"/>
</dbReference>
<dbReference type="InterPro" id="IPR000537">
    <property type="entry name" value="UbiA_prenyltransferase"/>
</dbReference>
<evidence type="ECO:0000256" key="7">
    <source>
        <dbReference type="ARBA" id="ARBA00022792"/>
    </source>
</evidence>
<evidence type="ECO:0000256" key="15">
    <source>
        <dbReference type="ARBA" id="ARBA00051182"/>
    </source>
</evidence>
<sequence>VGGCKRNQVHEKVVKMLAFCVNSQTLVTHLLMQNGRYIAIKQIALLPKSCSCVCSRNLSMNQIEKSDIDSNSRSKKSHRQNCNFLSKSGMFFLQCNAHSSSSRDNSYQVKVQRKVGTLAATLVNNSAASLQPYMKLMRIDKPIGSWLLFWPCGWSIALSAVPGSLPDLKMLMLFGLGAFIMRGAGCTINDMWDKDIDKKVSRTKDRPLVSGAVSQFEALVFLSGQLGLGLLILLQLNWYSVLLGASSLGLVIIYPAMKRVTYWPQLILGMAFNWGALLGWSAVNGSCNWPVCLPLYAAGICWTIVYDTIYAHQDKVEDVLHGIKSTAIKFGEKTKLWLSGFSATMISGLVAAGLQCDQTWPYYTSVGLVAAHLATQLYTLNTNNQTDCLNKFVSNQRVGLLLFGGIVVGTLFK</sequence>
<feature type="transmembrane region" description="Helical" evidence="17">
    <location>
        <begin position="288"/>
        <end position="306"/>
    </location>
</feature>
<evidence type="ECO:0000313" key="19">
    <source>
        <dbReference type="Proteomes" id="UP000502823"/>
    </source>
</evidence>
<comment type="catalytic activity">
    <reaction evidence="15">
        <text>an all-trans-polyprenyl diphosphate + 4-hydroxybenzoate = a 4-hydroxy-3-(all-trans-polyprenyl)benzoate + diphosphate</text>
        <dbReference type="Rhea" id="RHEA:44504"/>
        <dbReference type="Rhea" id="RHEA-COMP:9514"/>
        <dbReference type="Rhea" id="RHEA-COMP:9564"/>
        <dbReference type="ChEBI" id="CHEBI:17879"/>
        <dbReference type="ChEBI" id="CHEBI:33019"/>
        <dbReference type="ChEBI" id="CHEBI:58914"/>
        <dbReference type="ChEBI" id="CHEBI:78396"/>
        <dbReference type="EC" id="2.5.1.39"/>
    </reaction>
    <physiologicalReaction direction="left-to-right" evidence="15">
        <dbReference type="Rhea" id="RHEA:44505"/>
    </physiologicalReaction>
</comment>
<dbReference type="CDD" id="cd13959">
    <property type="entry name" value="PT_UbiA_COQ2"/>
    <property type="match status" value="1"/>
</dbReference>
<evidence type="ECO:0000256" key="8">
    <source>
        <dbReference type="ARBA" id="ARBA00022946"/>
    </source>
</evidence>
<dbReference type="Pfam" id="PF01040">
    <property type="entry name" value="UbiA"/>
    <property type="match status" value="1"/>
</dbReference>
<dbReference type="PROSITE" id="PS00943">
    <property type="entry name" value="UBIA"/>
    <property type="match status" value="1"/>
</dbReference>
<feature type="transmembrane region" description="Helical" evidence="17">
    <location>
        <begin position="392"/>
        <end position="412"/>
    </location>
</feature>
<dbReference type="InterPro" id="IPR044878">
    <property type="entry name" value="UbiA_sf"/>
</dbReference>
<evidence type="ECO:0000256" key="17">
    <source>
        <dbReference type="SAM" id="Phobius"/>
    </source>
</evidence>
<dbReference type="FunFam" id="1.20.120.1780:FF:000001">
    <property type="entry name" value="4-hydroxybenzoate octaprenyltransferase"/>
    <property type="match status" value="1"/>
</dbReference>
<feature type="non-terminal residue" evidence="18">
    <location>
        <position position="1"/>
    </location>
</feature>
<keyword evidence="19" id="KW-1185">Reference proteome</keyword>
<keyword evidence="9 17" id="KW-1133">Transmembrane helix</keyword>
<feature type="transmembrane region" description="Helical" evidence="17">
    <location>
        <begin position="360"/>
        <end position="380"/>
    </location>
</feature>
<name>A0A6L2Q363_COPFO</name>